<feature type="compositionally biased region" description="Low complexity" evidence="1">
    <location>
        <begin position="174"/>
        <end position="185"/>
    </location>
</feature>
<keyword evidence="3" id="KW-1185">Reference proteome</keyword>
<evidence type="ECO:0000313" key="2">
    <source>
        <dbReference type="EMBL" id="EXB46750.1"/>
    </source>
</evidence>
<reference evidence="3" key="1">
    <citation type="submission" date="2013-01" db="EMBL/GenBank/DDBJ databases">
        <title>Draft Genome Sequence of a Mulberry Tree, Morus notabilis C.K. Schneid.</title>
        <authorList>
            <person name="He N."/>
            <person name="Zhao S."/>
        </authorList>
    </citation>
    <scope>NUCLEOTIDE SEQUENCE</scope>
</reference>
<dbReference type="AlphaFoldDB" id="W9QPH2"/>
<name>W9QPH2_9ROSA</name>
<sequence>MSDKSKRSKSQPKEPQPTGLLCYSRFLDQSAACVTRYHWLTGDKEVITHRSLCGAIVKNYGERILESSRSTFAGDCERAEEIGDEDCNVGKGLRFRFIIPVHKDRRFIRILRSSVRKDPRIAGFVRLRCRQPPSRCCLQWRGRSSVAISISPPSWIAAGKDELRCESASEKKTSLGSRRAGSLSSFQISSS</sequence>
<protein>
    <submittedName>
        <fullName evidence="2">Uncharacterized protein</fullName>
    </submittedName>
</protein>
<gene>
    <name evidence="2" type="ORF">L484_008679</name>
</gene>
<proteinExistence type="predicted"/>
<evidence type="ECO:0000313" key="3">
    <source>
        <dbReference type="Proteomes" id="UP000030645"/>
    </source>
</evidence>
<accession>W9QPH2</accession>
<dbReference type="EMBL" id="KE343930">
    <property type="protein sequence ID" value="EXB46750.1"/>
    <property type="molecule type" value="Genomic_DNA"/>
</dbReference>
<feature type="region of interest" description="Disordered" evidence="1">
    <location>
        <begin position="169"/>
        <end position="191"/>
    </location>
</feature>
<organism evidence="2 3">
    <name type="scientific">Morus notabilis</name>
    <dbReference type="NCBI Taxonomy" id="981085"/>
    <lineage>
        <taxon>Eukaryota</taxon>
        <taxon>Viridiplantae</taxon>
        <taxon>Streptophyta</taxon>
        <taxon>Embryophyta</taxon>
        <taxon>Tracheophyta</taxon>
        <taxon>Spermatophyta</taxon>
        <taxon>Magnoliopsida</taxon>
        <taxon>eudicotyledons</taxon>
        <taxon>Gunneridae</taxon>
        <taxon>Pentapetalae</taxon>
        <taxon>rosids</taxon>
        <taxon>fabids</taxon>
        <taxon>Rosales</taxon>
        <taxon>Moraceae</taxon>
        <taxon>Moreae</taxon>
        <taxon>Morus</taxon>
    </lineage>
</organism>
<dbReference type="Proteomes" id="UP000030645">
    <property type="component" value="Unassembled WGS sequence"/>
</dbReference>
<evidence type="ECO:0000256" key="1">
    <source>
        <dbReference type="SAM" id="MobiDB-lite"/>
    </source>
</evidence>